<feature type="region of interest" description="Disordered" evidence="4">
    <location>
        <begin position="303"/>
        <end position="322"/>
    </location>
</feature>
<dbReference type="InterPro" id="IPR007742">
    <property type="entry name" value="NosD_dom"/>
</dbReference>
<evidence type="ECO:0000313" key="7">
    <source>
        <dbReference type="Proteomes" id="UP000005877"/>
    </source>
</evidence>
<name>G7WL05_METH6</name>
<dbReference type="OrthoDB" id="36243at2157"/>
<dbReference type="NCBIfam" id="TIGR03804">
    <property type="entry name" value="para_beta_helix"/>
    <property type="match status" value="6"/>
</dbReference>
<accession>G7WL05</accession>
<sequence length="678" mass="70085">MIPLLRPLALNGSAGETTLEGGFRVEAPGTNISGFEMRGTGTGVGVELRSKEATIRGCIIRNFSTGILSSDSDNAVVGSAIEGCSVGVLLSGGTVRDLQESSVSGVEALGPAISNCTISGGTGVVIANCSGCAVSDSLITARTGVLITDSPRTRVRGNEISSPERGIAVERSEESEILENVVTGATNVAILLLASGNSTVAENSALGCNVGIRLKDSTANRILKNRMEESAVAGIWLEGSKGNVVAGNLLSGNVEGLIFRSGSSGNSILENQILKNGRGLTLLGSGANLLRKNQMEDNHRAFRVDREDPSATDDAPFRQDADSSNTIDGKAFCYLVGEHDRSISGDYGLLALVGCTNVTVESLALSNNSAGALIVNSSSCTARNLTLLGNDAGVRMLWTAGCGVEASRADNCTIGFLVQGGKGASIEGSSALRSSEAGFLVQGSEASALRGVEASEGLVGISVVNSTSTTILQARAMGNTEEGIKISRSPRSVLNNNIASGNRWGIRASGSDGTMVVRSHLSENRDAGLALLQLSAATVAGSSAFDNGDGVFLQAVVGAKIEGNNLSNNRRYGLRMSYSREGKVYGNTFVKNGLGGTGLVDCTGCIIRHNNFIDNGNPMSPQNAVDNGDNSWDGGAEVGGNFWSDHQVTGNPGSGPKAVPTRGVDRYPFQDPDGWRKK</sequence>
<feature type="domain" description="Carbohydrate-binding/sugar hydrolysis" evidence="5">
    <location>
        <begin position="177"/>
        <end position="306"/>
    </location>
</feature>
<organism evidence="6 7">
    <name type="scientific">Methanothrix harundinacea (strain 6Ac)</name>
    <name type="common">Methanosaeta harundinacea</name>
    <dbReference type="NCBI Taxonomy" id="1110509"/>
    <lineage>
        <taxon>Archaea</taxon>
        <taxon>Methanobacteriati</taxon>
        <taxon>Methanobacteriota</taxon>
        <taxon>Stenosarchaea group</taxon>
        <taxon>Methanomicrobia</taxon>
        <taxon>Methanotrichales</taxon>
        <taxon>Methanotrichaceae</taxon>
        <taxon>Methanothrix</taxon>
    </lineage>
</organism>
<comment type="pathway">
    <text evidence="1">Protein modification; protein ubiquitination.</text>
</comment>
<dbReference type="AlphaFoldDB" id="G7WL05"/>
<dbReference type="Pfam" id="PF05048">
    <property type="entry name" value="NosD"/>
    <property type="match status" value="2"/>
</dbReference>
<protein>
    <submittedName>
        <fullName evidence="6">Cell surface protein, putative</fullName>
    </submittedName>
</protein>
<dbReference type="PANTHER" id="PTHR22990">
    <property type="entry name" value="F-BOX ONLY PROTEIN"/>
    <property type="match status" value="1"/>
</dbReference>
<dbReference type="RefSeq" id="WP_014585747.1">
    <property type="nucleotide sequence ID" value="NC_017527.1"/>
</dbReference>
<dbReference type="SMART" id="SM00710">
    <property type="entry name" value="PbH1"/>
    <property type="match status" value="17"/>
</dbReference>
<dbReference type="EMBL" id="CP003117">
    <property type="protein sequence ID" value="AET63559.1"/>
    <property type="molecule type" value="Genomic_DNA"/>
</dbReference>
<feature type="compositionally biased region" description="Basic and acidic residues" evidence="4">
    <location>
        <begin position="303"/>
        <end position="321"/>
    </location>
</feature>
<dbReference type="SUPFAM" id="SSF51126">
    <property type="entry name" value="Pectin lyase-like"/>
    <property type="match status" value="4"/>
</dbReference>
<gene>
    <name evidence="6" type="ordered locus">Mhar_0168</name>
</gene>
<dbReference type="Proteomes" id="UP000005877">
    <property type="component" value="Chromosome"/>
</dbReference>
<evidence type="ECO:0000256" key="4">
    <source>
        <dbReference type="SAM" id="MobiDB-lite"/>
    </source>
</evidence>
<dbReference type="InterPro" id="IPR006626">
    <property type="entry name" value="PbH1"/>
</dbReference>
<dbReference type="InterPro" id="IPR006633">
    <property type="entry name" value="Carb-bd_sugar_hydrolysis-dom"/>
</dbReference>
<evidence type="ECO:0000259" key="5">
    <source>
        <dbReference type="SMART" id="SM00722"/>
    </source>
</evidence>
<dbReference type="InterPro" id="IPR022441">
    <property type="entry name" value="Para_beta_helix_rpt-2"/>
</dbReference>
<dbReference type="KEGG" id="mhi:Mhar_0168"/>
<evidence type="ECO:0000256" key="1">
    <source>
        <dbReference type="ARBA" id="ARBA00004906"/>
    </source>
</evidence>
<dbReference type="SMART" id="SM00722">
    <property type="entry name" value="CASH"/>
    <property type="match status" value="3"/>
</dbReference>
<feature type="region of interest" description="Disordered" evidence="4">
    <location>
        <begin position="625"/>
        <end position="678"/>
    </location>
</feature>
<feature type="domain" description="Carbohydrate-binding/sugar hydrolysis" evidence="5">
    <location>
        <begin position="12"/>
        <end position="170"/>
    </location>
</feature>
<dbReference type="PATRIC" id="fig|1110509.7.peg.182"/>
<dbReference type="Gene3D" id="2.160.20.10">
    <property type="entry name" value="Single-stranded right-handed beta-helix, Pectin lyase-like"/>
    <property type="match status" value="3"/>
</dbReference>
<dbReference type="InterPro" id="IPR011050">
    <property type="entry name" value="Pectin_lyase_fold/virulence"/>
</dbReference>
<dbReference type="GeneID" id="12509337"/>
<keyword evidence="7" id="KW-1185">Reference proteome</keyword>
<dbReference type="STRING" id="1110509.Mhar_0168"/>
<evidence type="ECO:0000256" key="3">
    <source>
        <dbReference type="ARBA" id="ARBA00022786"/>
    </source>
</evidence>
<evidence type="ECO:0000313" key="6">
    <source>
        <dbReference type="EMBL" id="AET63559.1"/>
    </source>
</evidence>
<dbReference type="InterPro" id="IPR012334">
    <property type="entry name" value="Pectin_lyas_fold"/>
</dbReference>
<keyword evidence="3" id="KW-0833">Ubl conjugation pathway</keyword>
<dbReference type="InterPro" id="IPR051550">
    <property type="entry name" value="SCF-Subunits/Alg-Epimerases"/>
</dbReference>
<proteinExistence type="predicted"/>
<dbReference type="PANTHER" id="PTHR22990:SF15">
    <property type="entry name" value="F-BOX ONLY PROTEIN 10"/>
    <property type="match status" value="1"/>
</dbReference>
<keyword evidence="2" id="KW-0677">Repeat</keyword>
<feature type="domain" description="Carbohydrate-binding/sugar hydrolysis" evidence="5">
    <location>
        <begin position="368"/>
        <end position="517"/>
    </location>
</feature>
<evidence type="ECO:0000256" key="2">
    <source>
        <dbReference type="ARBA" id="ARBA00022737"/>
    </source>
</evidence>
<reference evidence="6 7" key="1">
    <citation type="journal article" date="2012" name="PLoS ONE">
        <title>The genome characteristics and predicted function of methyl-group oxidation pathway in the obligate aceticlastic methanogens, Methanosaeta spp.</title>
        <authorList>
            <person name="Zhu J."/>
            <person name="Zheng H."/>
            <person name="Ai G."/>
            <person name="Zhang G."/>
            <person name="Liu D."/>
            <person name="Liu X."/>
            <person name="Dong X."/>
        </authorList>
    </citation>
    <scope>NUCLEOTIDE SEQUENCE [LARGE SCALE GENOMIC DNA]</scope>
    <source>
        <strain evidence="6 7">6Ac</strain>
    </source>
</reference>
<dbReference type="HOGENOM" id="CLU_468239_0_0_2"/>